<evidence type="ECO:0000259" key="1">
    <source>
        <dbReference type="Pfam" id="PF07583"/>
    </source>
</evidence>
<reference evidence="3" key="1">
    <citation type="submission" date="2021-03" db="EMBL/GenBank/DDBJ databases">
        <authorList>
            <person name="Wang G."/>
        </authorList>
    </citation>
    <scope>NUCLEOTIDE SEQUENCE</scope>
    <source>
        <strain evidence="3">KCTC 12899</strain>
    </source>
</reference>
<keyword evidence="4" id="KW-1185">Reference proteome</keyword>
<gene>
    <name evidence="3" type="ORF">J3U88_01655</name>
</gene>
<dbReference type="Pfam" id="PF07583">
    <property type="entry name" value="PSCyt2"/>
    <property type="match status" value="1"/>
</dbReference>
<dbReference type="InterPro" id="IPR022655">
    <property type="entry name" value="DUF1553"/>
</dbReference>
<dbReference type="PANTHER" id="PTHR35889:SF3">
    <property type="entry name" value="F-BOX DOMAIN-CONTAINING PROTEIN"/>
    <property type="match status" value="1"/>
</dbReference>
<evidence type="ECO:0000313" key="3">
    <source>
        <dbReference type="EMBL" id="MBO1317146.1"/>
    </source>
</evidence>
<dbReference type="AlphaFoldDB" id="A0A8J7Q3T6"/>
<comment type="caution">
    <text evidence="3">The sequence shown here is derived from an EMBL/GenBank/DDBJ whole genome shotgun (WGS) entry which is preliminary data.</text>
</comment>
<feature type="domain" description="DUF1553" evidence="2">
    <location>
        <begin position="331"/>
        <end position="582"/>
    </location>
</feature>
<sequence length="611" mass="69523">MNASVSMSIKTLAVLLVCSMPSFPWPDRAMGDDARAEKLTRLNQHFQTTATRHKDGNCLADQDKETNPAALNEIDNHTFAKMQADGVPINDLCDDSTFIRRTALILTGRLPDPARTRSFLSDTNPDKRAEYIDELLQSEAFNIHWAFYFQEFFESAGQVLFGGLLPYNTYFSEAVSTNKTLDTMAREMIAATGNNLESGQLNFLIRSTNRARLPQDQLDNIAIAATTKFMGIPAECISCHDGAYHLETVNLYLAERKREDLWKMAAYFSATRFRANVDRDRMMIESFDISDFNGAGYNADTEEGDRPERTGGIITPAFLTTGAVPQGNNWRQAFADQVVEDRQFARHWANRLWGHVFGLAPVEPMDSFDMYRIDPNRPLPEGWDYQANDLNLLEHITDALIERDFDLRDYLRYVLNSATFQMASTFEVGSWQDQYTPYYTRYPTHRMTAEQAYDALQVATGVHTGLIVFDRNTDTRSVLEWAHQLPDPSQPRANRGLNDTIFLNAFGRGNRVDQPRVNSGNISQAMLLMNSPVIHDRLLAPEGRLMNYLNRGVSDVDTLINDLFLDIYARPATESERTALKQELATYTNTRDQAATLMWLLINRVEFTFIY</sequence>
<dbReference type="RefSeq" id="WP_207856379.1">
    <property type="nucleotide sequence ID" value="NZ_JAFREP010000001.1"/>
</dbReference>
<dbReference type="Pfam" id="PF07587">
    <property type="entry name" value="PSD1"/>
    <property type="match status" value="1"/>
</dbReference>
<protein>
    <submittedName>
        <fullName evidence="3">DUF1549 domain-containing protein</fullName>
    </submittedName>
</protein>
<dbReference type="EMBL" id="JAFREP010000001">
    <property type="protein sequence ID" value="MBO1317146.1"/>
    <property type="molecule type" value="Genomic_DNA"/>
</dbReference>
<evidence type="ECO:0000313" key="4">
    <source>
        <dbReference type="Proteomes" id="UP000664417"/>
    </source>
</evidence>
<name>A0A8J7Q3T6_9BACT</name>
<dbReference type="PANTHER" id="PTHR35889">
    <property type="entry name" value="CYCLOINULO-OLIGOSACCHARIDE FRUCTANOTRANSFERASE-RELATED"/>
    <property type="match status" value="1"/>
</dbReference>
<dbReference type="InterPro" id="IPR011444">
    <property type="entry name" value="DUF1549"/>
</dbReference>
<evidence type="ECO:0000259" key="2">
    <source>
        <dbReference type="Pfam" id="PF07587"/>
    </source>
</evidence>
<accession>A0A8J7Q3T6</accession>
<proteinExistence type="predicted"/>
<feature type="domain" description="DUF1549" evidence="1">
    <location>
        <begin position="73"/>
        <end position="245"/>
    </location>
</feature>
<dbReference type="Proteomes" id="UP000664417">
    <property type="component" value="Unassembled WGS sequence"/>
</dbReference>
<organism evidence="3 4">
    <name type="scientific">Acanthopleuribacter pedis</name>
    <dbReference type="NCBI Taxonomy" id="442870"/>
    <lineage>
        <taxon>Bacteria</taxon>
        <taxon>Pseudomonadati</taxon>
        <taxon>Acidobacteriota</taxon>
        <taxon>Holophagae</taxon>
        <taxon>Acanthopleuribacterales</taxon>
        <taxon>Acanthopleuribacteraceae</taxon>
        <taxon>Acanthopleuribacter</taxon>
    </lineage>
</organism>